<reference evidence="2" key="1">
    <citation type="submission" date="2022-11" db="UniProtKB">
        <authorList>
            <consortium name="WormBaseParasite"/>
        </authorList>
    </citation>
    <scope>IDENTIFICATION</scope>
</reference>
<dbReference type="Proteomes" id="UP000887578">
    <property type="component" value="Unplaced"/>
</dbReference>
<evidence type="ECO:0000313" key="1">
    <source>
        <dbReference type="Proteomes" id="UP000887578"/>
    </source>
</evidence>
<organism evidence="1 2">
    <name type="scientific">Panagrolaimus davidi</name>
    <dbReference type="NCBI Taxonomy" id="227884"/>
    <lineage>
        <taxon>Eukaryota</taxon>
        <taxon>Metazoa</taxon>
        <taxon>Ecdysozoa</taxon>
        <taxon>Nematoda</taxon>
        <taxon>Chromadorea</taxon>
        <taxon>Rhabditida</taxon>
        <taxon>Tylenchina</taxon>
        <taxon>Panagrolaimomorpha</taxon>
        <taxon>Panagrolaimoidea</taxon>
        <taxon>Panagrolaimidae</taxon>
        <taxon>Panagrolaimus</taxon>
    </lineage>
</organism>
<dbReference type="AlphaFoldDB" id="A0A914PEK5"/>
<accession>A0A914PEK5</accession>
<keyword evidence="1" id="KW-1185">Reference proteome</keyword>
<sequence>MLQSESNELVDLQGKDTFCGYYVTHLGRQPFIDGMPYKDPDFNIVLKKLKIDNHLKKYQAEIQILTHR</sequence>
<dbReference type="WBParaSite" id="PDA_v2.g16630.t1">
    <property type="protein sequence ID" value="PDA_v2.g16630.t1"/>
    <property type="gene ID" value="PDA_v2.g16630"/>
</dbReference>
<protein>
    <submittedName>
        <fullName evidence="2">Uncharacterized protein</fullName>
    </submittedName>
</protein>
<name>A0A914PEK5_9BILA</name>
<evidence type="ECO:0000313" key="2">
    <source>
        <dbReference type="WBParaSite" id="PDA_v2.g16630.t1"/>
    </source>
</evidence>
<proteinExistence type="predicted"/>